<sequence>MSENSTGRNVSVDVYARARAYQSVRAVLSDDHNYAEGVAAARRVAAAVVAEAGAVALADVVVGLSLELASALERIAAEQGMAAVDLADVWFVD</sequence>
<evidence type="ECO:0000313" key="2">
    <source>
        <dbReference type="Proteomes" id="UP001597114"/>
    </source>
</evidence>
<evidence type="ECO:0000313" key="1">
    <source>
        <dbReference type="EMBL" id="MFD1515872.1"/>
    </source>
</evidence>
<proteinExistence type="predicted"/>
<dbReference type="EMBL" id="JBHUCO010000001">
    <property type="protein sequence ID" value="MFD1515872.1"/>
    <property type="molecule type" value="Genomic_DNA"/>
</dbReference>
<accession>A0ABW4ELX6</accession>
<keyword evidence="2" id="KW-1185">Reference proteome</keyword>
<reference evidence="2" key="1">
    <citation type="journal article" date="2019" name="Int. J. Syst. Evol. Microbiol.">
        <title>The Global Catalogue of Microorganisms (GCM) 10K type strain sequencing project: providing services to taxonomists for standard genome sequencing and annotation.</title>
        <authorList>
            <consortium name="The Broad Institute Genomics Platform"/>
            <consortium name="The Broad Institute Genome Sequencing Center for Infectious Disease"/>
            <person name="Wu L."/>
            <person name="Ma J."/>
        </authorList>
    </citation>
    <scope>NUCLEOTIDE SEQUENCE [LARGE SCALE GENOMIC DNA]</scope>
    <source>
        <strain evidence="2">CCM 7043</strain>
    </source>
</reference>
<organism evidence="1 2">
    <name type="scientific">Pseudonocardia yunnanensis</name>
    <dbReference type="NCBI Taxonomy" id="58107"/>
    <lineage>
        <taxon>Bacteria</taxon>
        <taxon>Bacillati</taxon>
        <taxon>Actinomycetota</taxon>
        <taxon>Actinomycetes</taxon>
        <taxon>Pseudonocardiales</taxon>
        <taxon>Pseudonocardiaceae</taxon>
        <taxon>Pseudonocardia</taxon>
    </lineage>
</organism>
<dbReference type="Proteomes" id="UP001597114">
    <property type="component" value="Unassembled WGS sequence"/>
</dbReference>
<dbReference type="RefSeq" id="WP_344724620.1">
    <property type="nucleotide sequence ID" value="NZ_BAAAUS010000027.1"/>
</dbReference>
<comment type="caution">
    <text evidence="1">The sequence shown here is derived from an EMBL/GenBank/DDBJ whole genome shotgun (WGS) entry which is preliminary data.</text>
</comment>
<protein>
    <submittedName>
        <fullName evidence="1">Uncharacterized protein</fullName>
    </submittedName>
</protein>
<gene>
    <name evidence="1" type="ORF">ACFSJD_00140</name>
</gene>
<name>A0ABW4ELX6_9PSEU</name>